<accession>A0A1H1YEP6</accession>
<dbReference type="Proteomes" id="UP000198983">
    <property type="component" value="Chromosome I"/>
</dbReference>
<feature type="domain" description="DinB-like" evidence="1">
    <location>
        <begin position="11"/>
        <end position="161"/>
    </location>
</feature>
<proteinExistence type="predicted"/>
<sequence length="180" mass="19521">MKAHLLDLSDFAWQRLHHRLGELTDKEYLWEPVAGAWTVRPTGDGGHAADGSATPPEPAPFTTLAWRIAHLTEVLGAERTATWLGLPVGPDEEPDPPQGTAAAGVASLERAHAIWRRRLAAVTDEALARPMGELAGPYAESDGAAFALHILDELIHHGAEIGVVRDLYRHQRPRDPFAGS</sequence>
<dbReference type="STRING" id="117157.SAMN04489717_5447"/>
<name>A0A1H1YEP6_9ACTN</name>
<dbReference type="EMBL" id="LT629732">
    <property type="protein sequence ID" value="SDT19825.1"/>
    <property type="molecule type" value="Genomic_DNA"/>
</dbReference>
<keyword evidence="3" id="KW-1185">Reference proteome</keyword>
<gene>
    <name evidence="2" type="ORF">SAMN04489717_5447</name>
</gene>
<dbReference type="Gene3D" id="1.20.120.450">
    <property type="entry name" value="dinb family like domain"/>
    <property type="match status" value="1"/>
</dbReference>
<evidence type="ECO:0000313" key="3">
    <source>
        <dbReference type="Proteomes" id="UP000198983"/>
    </source>
</evidence>
<protein>
    <submittedName>
        <fullName evidence="2">DinB superfamily protein</fullName>
    </submittedName>
</protein>
<dbReference type="InterPro" id="IPR024775">
    <property type="entry name" value="DinB-like"/>
</dbReference>
<reference evidence="2 3" key="1">
    <citation type="submission" date="2016-10" db="EMBL/GenBank/DDBJ databases">
        <authorList>
            <person name="de Groot N.N."/>
        </authorList>
    </citation>
    <scope>NUCLEOTIDE SEQUENCE [LARGE SCALE GENOMIC DNA]</scope>
    <source>
        <strain evidence="2 3">DSM 22024</strain>
    </source>
</reference>
<evidence type="ECO:0000313" key="2">
    <source>
        <dbReference type="EMBL" id="SDT19825.1"/>
    </source>
</evidence>
<dbReference type="Pfam" id="PF12867">
    <property type="entry name" value="DinB_2"/>
    <property type="match status" value="1"/>
</dbReference>
<dbReference type="AlphaFoldDB" id="A0A1H1YEP6"/>
<dbReference type="InterPro" id="IPR034660">
    <property type="entry name" value="DinB/YfiT-like"/>
</dbReference>
<organism evidence="2 3">
    <name type="scientific">Actinopolymorpha singaporensis</name>
    <dbReference type="NCBI Taxonomy" id="117157"/>
    <lineage>
        <taxon>Bacteria</taxon>
        <taxon>Bacillati</taxon>
        <taxon>Actinomycetota</taxon>
        <taxon>Actinomycetes</taxon>
        <taxon>Propionibacteriales</taxon>
        <taxon>Actinopolymorphaceae</taxon>
        <taxon>Actinopolymorpha</taxon>
    </lineage>
</organism>
<evidence type="ECO:0000259" key="1">
    <source>
        <dbReference type="Pfam" id="PF12867"/>
    </source>
</evidence>
<dbReference type="SUPFAM" id="SSF109854">
    <property type="entry name" value="DinB/YfiT-like putative metalloenzymes"/>
    <property type="match status" value="1"/>
</dbReference>